<dbReference type="Proteomes" id="UP000269774">
    <property type="component" value="Unassembled WGS sequence"/>
</dbReference>
<evidence type="ECO:0000259" key="1">
    <source>
        <dbReference type="Pfam" id="PF06568"/>
    </source>
</evidence>
<protein>
    <submittedName>
        <fullName evidence="2">DUF1127 domain-containing protein</fullName>
    </submittedName>
</protein>
<proteinExistence type="predicted"/>
<accession>A0A3M2HU86</accession>
<dbReference type="EMBL" id="RFFM01000002">
    <property type="protein sequence ID" value="RMH89747.1"/>
    <property type="molecule type" value="Genomic_DNA"/>
</dbReference>
<sequence>MDTIRNIRWIDHKARQKLTPSPPGGVQMKSHAESFKVGYSTQNSRLSLVSVARRMMQQIQRWHALHRQRQQLAALSDEALKDIGLSRADIEPEVNRPFWDEPFRRR</sequence>
<feature type="domain" description="YjiS-like" evidence="1">
    <location>
        <begin position="56"/>
        <end position="91"/>
    </location>
</feature>
<evidence type="ECO:0000313" key="3">
    <source>
        <dbReference type="Proteomes" id="UP000269774"/>
    </source>
</evidence>
<organism evidence="2 3">
    <name type="scientific">Stutzerimonas zhaodongensis</name>
    <dbReference type="NCBI Taxonomy" id="1176257"/>
    <lineage>
        <taxon>Bacteria</taxon>
        <taxon>Pseudomonadati</taxon>
        <taxon>Pseudomonadota</taxon>
        <taxon>Gammaproteobacteria</taxon>
        <taxon>Pseudomonadales</taxon>
        <taxon>Pseudomonadaceae</taxon>
        <taxon>Stutzerimonas</taxon>
    </lineage>
</organism>
<dbReference type="OrthoDB" id="7306802at2"/>
<reference evidence="2 3" key="1">
    <citation type="submission" date="2018-10" db="EMBL/GenBank/DDBJ databases">
        <title>Pseudomonas zhaodongensis NEAU-ST5-21(T) genome.</title>
        <authorList>
            <person name="Peng J."/>
            <person name="Liu Z.-P."/>
        </authorList>
    </citation>
    <scope>NUCLEOTIDE SEQUENCE [LARGE SCALE GENOMIC DNA]</scope>
    <source>
        <strain evidence="2 3">NEAU-ST5-21</strain>
    </source>
</reference>
<keyword evidence="3" id="KW-1185">Reference proteome</keyword>
<dbReference type="InterPro" id="IPR009506">
    <property type="entry name" value="YjiS-like"/>
</dbReference>
<evidence type="ECO:0000313" key="2">
    <source>
        <dbReference type="EMBL" id="RMH89747.1"/>
    </source>
</evidence>
<dbReference type="AlphaFoldDB" id="A0A3M2HU86"/>
<dbReference type="Pfam" id="PF06568">
    <property type="entry name" value="YjiS-like"/>
    <property type="match status" value="1"/>
</dbReference>
<gene>
    <name evidence="2" type="ORF">EA797_09325</name>
</gene>
<comment type="caution">
    <text evidence="2">The sequence shown here is derived from an EMBL/GenBank/DDBJ whole genome shotgun (WGS) entry which is preliminary data.</text>
</comment>
<name>A0A3M2HU86_9GAMM</name>